<accession>A0AAV7MUA3</accession>
<dbReference type="Proteomes" id="UP001066276">
    <property type="component" value="Chromosome 9"/>
</dbReference>
<sequence length="335" mass="37448">MAQQQPIYSPCVPVQCPIYGGISDGKMIIVQGQVLNHIKRFALDFACSNGDIAFHFNPRFDEGGVVVCNTLQHSCWGTEERKNYMPFQRGMYFEVIVNIKNHCYQVSVNGQHFLEYQHRIPLHTVHSLNISGDISVNCINFTGPSVPNVYPPPPPYGCPSQSMPTMHPPPYGFPSGNITSSFAPPSFSQCGQKPSGPITVLNPSVPFQAAIVGNFRKDHRILIVGSVKPNADRFHVNLKSTQSNNIMMHVNPRFREGAFVRNTQTNGNWGSEERQIAFLPLSPGQPFQMEILNQNHGFKVSVNGSPAFEYRHRIQPKQVNQIEIDGDVILSLVQY</sequence>
<protein>
    <recommendedName>
        <fullName evidence="3">Galectin</fullName>
    </recommendedName>
</protein>
<gene>
    <name evidence="5" type="ORF">NDU88_004344</name>
</gene>
<evidence type="ECO:0000256" key="1">
    <source>
        <dbReference type="ARBA" id="ARBA00022734"/>
    </source>
</evidence>
<dbReference type="SMART" id="SM00276">
    <property type="entry name" value="GLECT"/>
    <property type="match status" value="2"/>
</dbReference>
<dbReference type="SUPFAM" id="SSF49899">
    <property type="entry name" value="Concanavalin A-like lectins/glucanases"/>
    <property type="match status" value="2"/>
</dbReference>
<dbReference type="SMART" id="SM00908">
    <property type="entry name" value="Gal-bind_lectin"/>
    <property type="match status" value="2"/>
</dbReference>
<dbReference type="AlphaFoldDB" id="A0AAV7MUA3"/>
<dbReference type="InterPro" id="IPR001079">
    <property type="entry name" value="Galectin_CRD"/>
</dbReference>
<reference evidence="5" key="1">
    <citation type="journal article" date="2022" name="bioRxiv">
        <title>Sequencing and chromosome-scale assembly of the giantPleurodeles waltlgenome.</title>
        <authorList>
            <person name="Brown T."/>
            <person name="Elewa A."/>
            <person name="Iarovenko S."/>
            <person name="Subramanian E."/>
            <person name="Araus A.J."/>
            <person name="Petzold A."/>
            <person name="Susuki M."/>
            <person name="Suzuki K.-i.T."/>
            <person name="Hayashi T."/>
            <person name="Toyoda A."/>
            <person name="Oliveira C."/>
            <person name="Osipova E."/>
            <person name="Leigh N.D."/>
            <person name="Simon A."/>
            <person name="Yun M.H."/>
        </authorList>
    </citation>
    <scope>NUCLEOTIDE SEQUENCE</scope>
    <source>
        <strain evidence="5">20211129_DDA</strain>
        <tissue evidence="5">Liver</tissue>
    </source>
</reference>
<dbReference type="PROSITE" id="PS51304">
    <property type="entry name" value="GALECTIN"/>
    <property type="match status" value="2"/>
</dbReference>
<dbReference type="PANTHER" id="PTHR11346">
    <property type="entry name" value="GALECTIN"/>
    <property type="match status" value="1"/>
</dbReference>
<comment type="caution">
    <text evidence="5">The sequence shown here is derived from an EMBL/GenBank/DDBJ whole genome shotgun (WGS) entry which is preliminary data.</text>
</comment>
<dbReference type="GO" id="GO:0030246">
    <property type="term" value="F:carbohydrate binding"/>
    <property type="evidence" value="ECO:0007669"/>
    <property type="project" value="UniProtKB-UniRule"/>
</dbReference>
<dbReference type="InterPro" id="IPR013320">
    <property type="entry name" value="ConA-like_dom_sf"/>
</dbReference>
<evidence type="ECO:0000313" key="5">
    <source>
        <dbReference type="EMBL" id="KAJ1106946.1"/>
    </source>
</evidence>
<keyword evidence="2" id="KW-0677">Repeat</keyword>
<evidence type="ECO:0000313" key="6">
    <source>
        <dbReference type="Proteomes" id="UP001066276"/>
    </source>
</evidence>
<dbReference type="CDD" id="cd00070">
    <property type="entry name" value="GLECT"/>
    <property type="match status" value="2"/>
</dbReference>
<proteinExistence type="predicted"/>
<evidence type="ECO:0000256" key="3">
    <source>
        <dbReference type="RuleBase" id="RU102079"/>
    </source>
</evidence>
<feature type="domain" description="Galectin" evidence="4">
    <location>
        <begin position="14"/>
        <end position="142"/>
    </location>
</feature>
<dbReference type="PANTHER" id="PTHR11346:SF147">
    <property type="entry name" value="GALECTIN"/>
    <property type="match status" value="1"/>
</dbReference>
<organism evidence="5 6">
    <name type="scientific">Pleurodeles waltl</name>
    <name type="common">Iberian ribbed newt</name>
    <dbReference type="NCBI Taxonomy" id="8319"/>
    <lineage>
        <taxon>Eukaryota</taxon>
        <taxon>Metazoa</taxon>
        <taxon>Chordata</taxon>
        <taxon>Craniata</taxon>
        <taxon>Vertebrata</taxon>
        <taxon>Euteleostomi</taxon>
        <taxon>Amphibia</taxon>
        <taxon>Batrachia</taxon>
        <taxon>Caudata</taxon>
        <taxon>Salamandroidea</taxon>
        <taxon>Salamandridae</taxon>
        <taxon>Pleurodelinae</taxon>
        <taxon>Pleurodeles</taxon>
    </lineage>
</organism>
<keyword evidence="6" id="KW-1185">Reference proteome</keyword>
<dbReference type="FunFam" id="2.60.120.200:FF:000124">
    <property type="entry name" value="Galectin-4"/>
    <property type="match status" value="2"/>
</dbReference>
<dbReference type="Gene3D" id="2.60.120.200">
    <property type="match status" value="2"/>
</dbReference>
<keyword evidence="1 3" id="KW-0430">Lectin</keyword>
<feature type="domain" description="Galectin" evidence="4">
    <location>
        <begin position="207"/>
        <end position="335"/>
    </location>
</feature>
<evidence type="ECO:0000259" key="4">
    <source>
        <dbReference type="PROSITE" id="PS51304"/>
    </source>
</evidence>
<evidence type="ECO:0000256" key="2">
    <source>
        <dbReference type="ARBA" id="ARBA00022737"/>
    </source>
</evidence>
<dbReference type="InterPro" id="IPR044156">
    <property type="entry name" value="Galectin-like"/>
</dbReference>
<dbReference type="Pfam" id="PF00337">
    <property type="entry name" value="Gal-bind_lectin"/>
    <property type="match status" value="2"/>
</dbReference>
<name>A0AAV7MUA3_PLEWA</name>
<dbReference type="EMBL" id="JANPWB010000013">
    <property type="protein sequence ID" value="KAJ1106946.1"/>
    <property type="molecule type" value="Genomic_DNA"/>
</dbReference>